<dbReference type="EMBL" id="CP107906">
    <property type="protein sequence ID" value="WUG92354.1"/>
    <property type="molecule type" value="Genomic_DNA"/>
</dbReference>
<gene>
    <name evidence="1" type="ORF">OHB29_04560</name>
</gene>
<organism evidence="1 2">
    <name type="scientific">Streptomyces violaceus</name>
    <name type="common">Streptomyces venezuelae</name>
    <dbReference type="NCBI Taxonomy" id="1936"/>
    <lineage>
        <taxon>Bacteria</taxon>
        <taxon>Bacillati</taxon>
        <taxon>Actinomycetota</taxon>
        <taxon>Actinomycetes</taxon>
        <taxon>Kitasatosporales</taxon>
        <taxon>Streptomycetaceae</taxon>
        <taxon>Streptomyces</taxon>
    </lineage>
</organism>
<accession>A0ABZ1NKW0</accession>
<name>A0ABZ1NKW0_STRVL</name>
<reference evidence="1 2" key="1">
    <citation type="submission" date="2022-10" db="EMBL/GenBank/DDBJ databases">
        <title>The complete genomes of actinobacterial strains from the NBC collection.</title>
        <authorList>
            <person name="Joergensen T.S."/>
            <person name="Alvarez Arevalo M."/>
            <person name="Sterndorff E.B."/>
            <person name="Faurdal D."/>
            <person name="Vuksanovic O."/>
            <person name="Mourched A.-S."/>
            <person name="Charusanti P."/>
            <person name="Shaw S."/>
            <person name="Blin K."/>
            <person name="Weber T."/>
        </authorList>
    </citation>
    <scope>NUCLEOTIDE SEQUENCE [LARGE SCALE GENOMIC DNA]</scope>
    <source>
        <strain evidence="1 2">NBC_00456</strain>
    </source>
</reference>
<keyword evidence="2" id="KW-1185">Reference proteome</keyword>
<protein>
    <submittedName>
        <fullName evidence="1">Uncharacterized protein</fullName>
    </submittedName>
</protein>
<sequence>MFRRKAADAVDTVAAAVITTGMKVGGEKGGQVANKVTGTVLGREYKPCTDPNCRGC</sequence>
<evidence type="ECO:0000313" key="2">
    <source>
        <dbReference type="Proteomes" id="UP001341259"/>
    </source>
</evidence>
<dbReference type="RefSeq" id="WP_328336776.1">
    <property type="nucleotide sequence ID" value="NZ_CP107906.1"/>
</dbReference>
<dbReference type="Proteomes" id="UP001341259">
    <property type="component" value="Chromosome"/>
</dbReference>
<evidence type="ECO:0000313" key="1">
    <source>
        <dbReference type="EMBL" id="WUG92354.1"/>
    </source>
</evidence>
<proteinExistence type="predicted"/>